<dbReference type="Pfam" id="PF08545">
    <property type="entry name" value="ACP_syn_III"/>
    <property type="match status" value="1"/>
</dbReference>
<dbReference type="InterPro" id="IPR013751">
    <property type="entry name" value="ACP_syn_III_N"/>
</dbReference>
<feature type="compositionally biased region" description="Gly residues" evidence="2">
    <location>
        <begin position="10"/>
        <end position="20"/>
    </location>
</feature>
<dbReference type="EMBL" id="JBHSFH010000015">
    <property type="protein sequence ID" value="MFC4497389.1"/>
    <property type="molecule type" value="Genomic_DNA"/>
</dbReference>
<comment type="caution">
    <text evidence="4">The sequence shown here is derived from an EMBL/GenBank/DDBJ whole genome shotgun (WGS) entry which is preliminary data.</text>
</comment>
<evidence type="ECO:0000313" key="5">
    <source>
        <dbReference type="Proteomes" id="UP001595997"/>
    </source>
</evidence>
<evidence type="ECO:0000256" key="1">
    <source>
        <dbReference type="ARBA" id="ARBA00022490"/>
    </source>
</evidence>
<accession>A0ABV9ACG7</accession>
<reference evidence="5" key="1">
    <citation type="journal article" date="2019" name="Int. J. Syst. Evol. Microbiol.">
        <title>The Global Catalogue of Microorganisms (GCM) 10K type strain sequencing project: providing services to taxonomists for standard genome sequencing and annotation.</title>
        <authorList>
            <consortium name="The Broad Institute Genomics Platform"/>
            <consortium name="The Broad Institute Genome Sequencing Center for Infectious Disease"/>
            <person name="Wu L."/>
            <person name="Ma J."/>
        </authorList>
    </citation>
    <scope>NUCLEOTIDE SEQUENCE [LARGE SCALE GENOMIC DNA]</scope>
    <source>
        <strain evidence="5">CGMCC 4.7357</strain>
    </source>
</reference>
<sequence>MNGTHHDGPGNPGGPAGGELGGRRQTYLASVGTALPGEPVDNAALAKTLGVNEEWIEVFIGTRTRHFARDLGTGEVRWSLADLCAQAAQRALAAPGCDPGDIEFIVLGTATPDTLMPATVNHVADQLGLDQVPTFQLQSGCAGAVQALSVARSMITSGEYRTGLVIGGDVCSKHLDLQRDLSGAAPGDLVNFVLFGDGAGAAVLTDEPRGQRLALREVLNRFTGLNREPGQVIEWFGLADRYEDRQALTEDYKAIEESVPVMAVEILWELLGELDWQAEELDFLLPPQLSGRMTRLITEQLDVPTAREVSCVAETGNNGNALPFLQIEKLLDEMAAGQRALAVAIESSKWIKAGFALEKI</sequence>
<dbReference type="PANTHER" id="PTHR34069">
    <property type="entry name" value="3-OXOACYL-[ACYL-CARRIER-PROTEIN] SYNTHASE 3"/>
    <property type="match status" value="1"/>
</dbReference>
<dbReference type="PANTHER" id="PTHR34069:SF2">
    <property type="entry name" value="BETA-KETOACYL-[ACYL-CARRIER-PROTEIN] SYNTHASE III"/>
    <property type="match status" value="1"/>
</dbReference>
<feature type="domain" description="Beta-ketoacyl-[acyl-carrier-protein] synthase III N-terminal" evidence="3">
    <location>
        <begin position="135"/>
        <end position="209"/>
    </location>
</feature>
<feature type="region of interest" description="Disordered" evidence="2">
    <location>
        <begin position="1"/>
        <end position="22"/>
    </location>
</feature>
<dbReference type="Proteomes" id="UP001595997">
    <property type="component" value="Unassembled WGS sequence"/>
</dbReference>
<proteinExistence type="predicted"/>
<protein>
    <submittedName>
        <fullName evidence="4">3-oxoacyl-ACP synthase III family protein</fullName>
    </submittedName>
</protein>
<dbReference type="RefSeq" id="WP_386452051.1">
    <property type="nucleotide sequence ID" value="NZ_JBHSFH010000015.1"/>
</dbReference>
<evidence type="ECO:0000259" key="3">
    <source>
        <dbReference type="Pfam" id="PF08545"/>
    </source>
</evidence>
<keyword evidence="5" id="KW-1185">Reference proteome</keyword>
<organism evidence="4 5">
    <name type="scientific">Streptomyces ovatisporus</name>
    <dbReference type="NCBI Taxonomy" id="1128682"/>
    <lineage>
        <taxon>Bacteria</taxon>
        <taxon>Bacillati</taxon>
        <taxon>Actinomycetota</taxon>
        <taxon>Actinomycetes</taxon>
        <taxon>Kitasatosporales</taxon>
        <taxon>Streptomycetaceae</taxon>
        <taxon>Streptomyces</taxon>
    </lineage>
</organism>
<dbReference type="InterPro" id="IPR016039">
    <property type="entry name" value="Thiolase-like"/>
</dbReference>
<keyword evidence="1" id="KW-0963">Cytoplasm</keyword>
<name>A0ABV9ACG7_9ACTN</name>
<gene>
    <name evidence="4" type="ORF">ACFPA8_24975</name>
</gene>
<dbReference type="Gene3D" id="3.40.47.10">
    <property type="match status" value="2"/>
</dbReference>
<evidence type="ECO:0000313" key="4">
    <source>
        <dbReference type="EMBL" id="MFC4497389.1"/>
    </source>
</evidence>
<dbReference type="SUPFAM" id="SSF53901">
    <property type="entry name" value="Thiolase-like"/>
    <property type="match status" value="2"/>
</dbReference>
<evidence type="ECO:0000256" key="2">
    <source>
        <dbReference type="SAM" id="MobiDB-lite"/>
    </source>
</evidence>